<evidence type="ECO:0000256" key="1">
    <source>
        <dbReference type="ARBA" id="ARBA00023125"/>
    </source>
</evidence>
<dbReference type="CDD" id="cd00093">
    <property type="entry name" value="HTH_XRE"/>
    <property type="match status" value="1"/>
</dbReference>
<dbReference type="SUPFAM" id="SSF47413">
    <property type="entry name" value="lambda repressor-like DNA-binding domains"/>
    <property type="match status" value="1"/>
</dbReference>
<protein>
    <recommendedName>
        <fullName evidence="2">HTH cro/C1-type domain-containing protein</fullName>
    </recommendedName>
</protein>
<dbReference type="GO" id="GO:0003677">
    <property type="term" value="F:DNA binding"/>
    <property type="evidence" value="ECO:0007669"/>
    <property type="project" value="UniProtKB-KW"/>
</dbReference>
<dbReference type="InterPro" id="IPR001387">
    <property type="entry name" value="Cro/C1-type_HTH"/>
</dbReference>
<evidence type="ECO:0000259" key="2">
    <source>
        <dbReference type="PROSITE" id="PS50943"/>
    </source>
</evidence>
<dbReference type="EMBL" id="UOEW01000369">
    <property type="protein sequence ID" value="VAW42665.1"/>
    <property type="molecule type" value="Genomic_DNA"/>
</dbReference>
<gene>
    <name evidence="3" type="ORF">MNBD_GAMMA01-1369</name>
    <name evidence="4" type="ORF">MNBD_GAMMA01-1396</name>
</gene>
<feature type="domain" description="HTH cro/C1-type" evidence="2">
    <location>
        <begin position="11"/>
        <end position="65"/>
    </location>
</feature>
<dbReference type="EMBL" id="UOEW01000369">
    <property type="protein sequence ID" value="VAW42624.1"/>
    <property type="molecule type" value="Genomic_DNA"/>
</dbReference>
<dbReference type="PANTHER" id="PTHR46558">
    <property type="entry name" value="TRACRIPTIONAL REGULATORY PROTEIN-RELATED-RELATED"/>
    <property type="match status" value="1"/>
</dbReference>
<keyword evidence="1" id="KW-0238">DNA-binding</keyword>
<dbReference type="Pfam" id="PF01381">
    <property type="entry name" value="HTH_3"/>
    <property type="match status" value="1"/>
</dbReference>
<proteinExistence type="predicted"/>
<dbReference type="PANTHER" id="PTHR46558:SF4">
    <property type="entry name" value="DNA-BIDING PHAGE PROTEIN"/>
    <property type="match status" value="1"/>
</dbReference>
<organism evidence="3">
    <name type="scientific">hydrothermal vent metagenome</name>
    <dbReference type="NCBI Taxonomy" id="652676"/>
    <lineage>
        <taxon>unclassified sequences</taxon>
        <taxon>metagenomes</taxon>
        <taxon>ecological metagenomes</taxon>
    </lineage>
</organism>
<accession>A0A3B0WG97</accession>
<dbReference type="PROSITE" id="PS50943">
    <property type="entry name" value="HTH_CROC1"/>
    <property type="match status" value="1"/>
</dbReference>
<evidence type="ECO:0000313" key="3">
    <source>
        <dbReference type="EMBL" id="VAW42624.1"/>
    </source>
</evidence>
<sequence>MKFAMLLARNIKARRKESGLNQRDFAKKAGVSKSTIDRLENCSQNTTINTLETLCNAFKCNIDDLFKSE</sequence>
<dbReference type="InterPro" id="IPR010982">
    <property type="entry name" value="Lambda_DNA-bd_dom_sf"/>
</dbReference>
<dbReference type="SMART" id="SM00530">
    <property type="entry name" value="HTH_XRE"/>
    <property type="match status" value="1"/>
</dbReference>
<dbReference type="AlphaFoldDB" id="A0A3B0WG97"/>
<dbReference type="Gene3D" id="1.10.260.40">
    <property type="entry name" value="lambda repressor-like DNA-binding domains"/>
    <property type="match status" value="1"/>
</dbReference>
<reference evidence="3" key="1">
    <citation type="submission" date="2018-06" db="EMBL/GenBank/DDBJ databases">
        <authorList>
            <person name="Zhirakovskaya E."/>
        </authorList>
    </citation>
    <scope>NUCLEOTIDE SEQUENCE</scope>
</reference>
<name>A0A3B0WG97_9ZZZZ</name>
<evidence type="ECO:0000313" key="4">
    <source>
        <dbReference type="EMBL" id="VAW42665.1"/>
    </source>
</evidence>